<evidence type="ECO:0000313" key="3">
    <source>
        <dbReference type="Proteomes" id="UP001152747"/>
    </source>
</evidence>
<keyword evidence="3" id="KW-1185">Reference proteome</keyword>
<comment type="caution">
    <text evidence="2">The sequence shown here is derived from an EMBL/GenBank/DDBJ whole genome shotgun (WGS) entry which is preliminary data.</text>
</comment>
<feature type="signal peptide" evidence="1">
    <location>
        <begin position="1"/>
        <end position="19"/>
    </location>
</feature>
<proteinExistence type="predicted"/>
<dbReference type="PANTHER" id="PTHR47753">
    <property type="entry name" value="C-TYPE LECTIN-RELATED"/>
    <property type="match status" value="1"/>
</dbReference>
<dbReference type="PANTHER" id="PTHR47753:SF4">
    <property type="entry name" value="C-TYPE LECTIN DOMAIN-CONTAINING PROTEIN"/>
    <property type="match status" value="1"/>
</dbReference>
<gene>
    <name evidence="2" type="ORF">CAMP_LOCUS6390</name>
</gene>
<sequence length="525" mass="61323">MKKIGKLLLLLVFVKCSIQQIRDESFHSYCNRMNGKATTSTLETDDSGNVVALPAGDKCQVLLDFPAGKKEDALPYCNRWAIHALVDYDVIDNKVSCTFENVYQCKNGFVQIRGMCYQQLVGLYDYKGAREACQNLNAEILRMPSKHIGELMEANMEDLSMYFLQPEEHIKQSSQFVEVEQAITTHRNYVILFKFGVHYDVGPNSIIELDSDKKSFVICMYKPPETILSFNVKANQLGVLYHPTQLVGAWAVWRTASHYTPKNIKGYPFTNDDVCESSMKAILGTADGTFLNLKPNNIRMLSKEVKSSFVRAFGPFVYCSYEDKYKNWKWRVFYINKHDTGKTCREVSNLLESDYSSKWNSEYQPKNWSFIYYPEPVNGLNFESFRFALHMEKCPRHWNLYDRKDDTSVCHRYFHLEEVTGSFMNFEDAKKWCKNEHHASLTRWDDEEEYTRVYDIRKEKGCNVTCDAWVQCMTPLGCKTQQEEYEWDGETKRKEHKRGDLKHRGIGNYRMQFKQSVMCEKQAEE</sequence>
<evidence type="ECO:0000313" key="2">
    <source>
        <dbReference type="EMBL" id="CAI5443753.1"/>
    </source>
</evidence>
<dbReference type="SUPFAM" id="SSF56436">
    <property type="entry name" value="C-type lectin-like"/>
    <property type="match status" value="2"/>
</dbReference>
<evidence type="ECO:0008006" key="4">
    <source>
        <dbReference type="Google" id="ProtNLM"/>
    </source>
</evidence>
<organism evidence="2 3">
    <name type="scientific">Caenorhabditis angaria</name>
    <dbReference type="NCBI Taxonomy" id="860376"/>
    <lineage>
        <taxon>Eukaryota</taxon>
        <taxon>Metazoa</taxon>
        <taxon>Ecdysozoa</taxon>
        <taxon>Nematoda</taxon>
        <taxon>Chromadorea</taxon>
        <taxon>Rhabditida</taxon>
        <taxon>Rhabditina</taxon>
        <taxon>Rhabditomorpha</taxon>
        <taxon>Rhabditoidea</taxon>
        <taxon>Rhabditidae</taxon>
        <taxon>Peloderinae</taxon>
        <taxon>Caenorhabditis</taxon>
    </lineage>
</organism>
<reference evidence="2" key="1">
    <citation type="submission" date="2022-11" db="EMBL/GenBank/DDBJ databases">
        <authorList>
            <person name="Kikuchi T."/>
        </authorList>
    </citation>
    <scope>NUCLEOTIDE SEQUENCE</scope>
    <source>
        <strain evidence="2">PS1010</strain>
    </source>
</reference>
<evidence type="ECO:0000256" key="1">
    <source>
        <dbReference type="SAM" id="SignalP"/>
    </source>
</evidence>
<accession>A0A9P1MYS1</accession>
<feature type="chain" id="PRO_5040470456" description="C-type lectin domain-containing protein" evidence="1">
    <location>
        <begin position="20"/>
        <end position="525"/>
    </location>
</feature>
<name>A0A9P1MYS1_9PELO</name>
<dbReference type="InterPro" id="IPR016187">
    <property type="entry name" value="CTDL_fold"/>
</dbReference>
<dbReference type="AlphaFoldDB" id="A0A9P1MYS1"/>
<protein>
    <recommendedName>
        <fullName evidence="4">C-type lectin domain-containing protein</fullName>
    </recommendedName>
</protein>
<keyword evidence="1" id="KW-0732">Signal</keyword>
<dbReference type="Proteomes" id="UP001152747">
    <property type="component" value="Unassembled WGS sequence"/>
</dbReference>
<dbReference type="EMBL" id="CANHGI010000002">
    <property type="protein sequence ID" value="CAI5443753.1"/>
    <property type="molecule type" value="Genomic_DNA"/>
</dbReference>
<dbReference type="OrthoDB" id="5858677at2759"/>